<keyword evidence="4" id="KW-0460">Magnesium</keyword>
<sequence length="586" mass="68513">MIAWKDFLGISKMATVTTTLKKKAITTSSASSPATTSVTLQRSSEDVATPGKASTQDILQSMQETLIKNQDSTSKTLEELKRNVETLTTETRLFHAKFEEVQNTLTNHEERIQASEKVTCRMERLELWQALANKKIEEEIIFLEMNRSGYFLRFQNVPEEKGEHLDVLMGEIVARITGRDFAEVSRDIDDVYRVYTSYARRNKLPKEIHVRFTRTALRDEVFRKTRDQAFTYKDNRLTVLPQLLRRVQDIRTKYDFLTTWLRKQGIRYRWLLLEGLMFTWQEQRLRLESVQEAQDFAEAYINLSDQESEGGNLGKSQEEVAQETTAQSILDMTRTQPNLEKKEEQISKSRPDPRNSRTQEAHIRKDHSKILIYPKLGKLYVSLADQKKRGVVVYNRRGLVKRQEYADIEGRILMLEISIGQKIVLLVNTYVPNVNQMGFFKDLYKKINELNYEHVCIVGDLNAIADTSIDYDPGKGSPKYKKGHRKVLPKTWDNLKTEIGLRDIWRDFHPMQKHFTYFSPRHRSWSRIDMVWSTSDLKEDINSVEIGTNIWADHHPLVIKFKGSTRRARWSMRAEIMRDEGFINMI</sequence>
<evidence type="ECO:0000256" key="4">
    <source>
        <dbReference type="ARBA" id="ARBA00022842"/>
    </source>
</evidence>
<feature type="region of interest" description="Disordered" evidence="6">
    <location>
        <begin position="24"/>
        <end position="55"/>
    </location>
</feature>
<dbReference type="Gene3D" id="3.30.70.1820">
    <property type="entry name" value="L1 transposable element, RRM domain"/>
    <property type="match status" value="1"/>
</dbReference>
<feature type="region of interest" description="Disordered" evidence="6">
    <location>
        <begin position="329"/>
        <end position="362"/>
    </location>
</feature>
<feature type="compositionally biased region" description="Low complexity" evidence="6">
    <location>
        <begin position="24"/>
        <end position="39"/>
    </location>
</feature>
<dbReference type="InterPro" id="IPR004808">
    <property type="entry name" value="AP_endonuc_1"/>
</dbReference>
<feature type="compositionally biased region" description="Polar residues" evidence="6">
    <location>
        <begin position="329"/>
        <end position="338"/>
    </location>
</feature>
<evidence type="ECO:0000256" key="1">
    <source>
        <dbReference type="ARBA" id="ARBA00001946"/>
    </source>
</evidence>
<comment type="cofactor">
    <cofactor evidence="1">
        <name>Mg(2+)</name>
        <dbReference type="ChEBI" id="CHEBI:18420"/>
    </cofactor>
</comment>
<evidence type="ECO:0000313" key="7">
    <source>
        <dbReference type="Proteomes" id="UP001652622"/>
    </source>
</evidence>
<name>A0ABM3Z052_PANGU</name>
<dbReference type="InterPro" id="IPR036691">
    <property type="entry name" value="Endo/exonu/phosph_ase_sf"/>
</dbReference>
<evidence type="ECO:0000256" key="3">
    <source>
        <dbReference type="ARBA" id="ARBA00022801"/>
    </source>
</evidence>
<dbReference type="PANTHER" id="PTHR22748">
    <property type="entry name" value="AP ENDONUCLEASE"/>
    <property type="match status" value="1"/>
</dbReference>
<keyword evidence="7" id="KW-1185">Reference proteome</keyword>
<evidence type="ECO:0000313" key="8">
    <source>
        <dbReference type="RefSeq" id="XP_060541747.1"/>
    </source>
</evidence>
<evidence type="ECO:0000256" key="2">
    <source>
        <dbReference type="ARBA" id="ARBA00022723"/>
    </source>
</evidence>
<dbReference type="PANTHER" id="PTHR22748:SF27">
    <property type="entry name" value="DNA-(APURINIC OR APYRIMIDINIC SITE) ENDONUCLEASE 2"/>
    <property type="match status" value="1"/>
</dbReference>
<evidence type="ECO:0000256" key="5">
    <source>
        <dbReference type="SAM" id="Coils"/>
    </source>
</evidence>
<organism evidence="7 8">
    <name type="scientific">Pantherophis guttatus</name>
    <name type="common">Corn snake</name>
    <name type="synonym">Elaphe guttata</name>
    <dbReference type="NCBI Taxonomy" id="94885"/>
    <lineage>
        <taxon>Eukaryota</taxon>
        <taxon>Metazoa</taxon>
        <taxon>Chordata</taxon>
        <taxon>Craniata</taxon>
        <taxon>Vertebrata</taxon>
        <taxon>Euteleostomi</taxon>
        <taxon>Lepidosauria</taxon>
        <taxon>Squamata</taxon>
        <taxon>Bifurcata</taxon>
        <taxon>Unidentata</taxon>
        <taxon>Episquamata</taxon>
        <taxon>Toxicofera</taxon>
        <taxon>Serpentes</taxon>
        <taxon>Colubroidea</taxon>
        <taxon>Colubridae</taxon>
        <taxon>Colubrinae</taxon>
        <taxon>Pantherophis</taxon>
    </lineage>
</organism>
<keyword evidence="2" id="KW-0479">Metal-binding</keyword>
<dbReference type="RefSeq" id="XP_060541747.1">
    <property type="nucleotide sequence ID" value="XM_060685764.1"/>
</dbReference>
<keyword evidence="5" id="KW-0175">Coiled coil</keyword>
<accession>A0ABM3Z052</accession>
<keyword evidence="3" id="KW-0378">Hydrolase</keyword>
<dbReference type="GeneID" id="132710164"/>
<dbReference type="CDD" id="cd09076">
    <property type="entry name" value="L1-EN"/>
    <property type="match status" value="1"/>
</dbReference>
<feature type="compositionally biased region" description="Basic and acidic residues" evidence="6">
    <location>
        <begin position="339"/>
        <end position="362"/>
    </location>
</feature>
<dbReference type="Proteomes" id="UP001652622">
    <property type="component" value="Unplaced"/>
</dbReference>
<gene>
    <name evidence="8" type="primary">UBE2E2</name>
</gene>
<dbReference type="SUPFAM" id="SSF56219">
    <property type="entry name" value="DNase I-like"/>
    <property type="match status" value="1"/>
</dbReference>
<feature type="coiled-coil region" evidence="5">
    <location>
        <begin position="70"/>
        <end position="118"/>
    </location>
</feature>
<proteinExistence type="predicted"/>
<dbReference type="Gene3D" id="3.60.10.10">
    <property type="entry name" value="Endonuclease/exonuclease/phosphatase"/>
    <property type="match status" value="1"/>
</dbReference>
<protein>
    <submittedName>
        <fullName evidence="8">Ubiquitin-conjugating enzyme E2 E2 isoform X2</fullName>
    </submittedName>
</protein>
<reference evidence="8" key="1">
    <citation type="submission" date="2025-08" db="UniProtKB">
        <authorList>
            <consortium name="RefSeq"/>
        </authorList>
    </citation>
    <scope>IDENTIFICATION</scope>
    <source>
        <tissue evidence="8">Blood</tissue>
    </source>
</reference>
<evidence type="ECO:0000256" key="6">
    <source>
        <dbReference type="SAM" id="MobiDB-lite"/>
    </source>
</evidence>